<keyword evidence="1" id="KW-0472">Membrane</keyword>
<keyword evidence="1" id="KW-0812">Transmembrane</keyword>
<evidence type="ECO:0000313" key="2">
    <source>
        <dbReference type="EMBL" id="KAJ4982071.1"/>
    </source>
</evidence>
<accession>A0A9Q0L5L0</accession>
<dbReference type="AlphaFoldDB" id="A0A9Q0L5L0"/>
<proteinExistence type="predicted"/>
<sequence>MKFLAKHFVEGEGLLVIYLCSHAFSHLVNGFVFSFYSALMDFVVKVVAANFNEFKPLICAFESTFAKISYVNPTFPLAHSCKSFKLVTIEGVACKIFNLPKSNLEIWLLNYEVNSLRNQLICCWVD</sequence>
<gene>
    <name evidence="2" type="ORF">NE237_032908</name>
</gene>
<keyword evidence="1" id="KW-1133">Transmembrane helix</keyword>
<organism evidence="2 3">
    <name type="scientific">Protea cynaroides</name>
    <dbReference type="NCBI Taxonomy" id="273540"/>
    <lineage>
        <taxon>Eukaryota</taxon>
        <taxon>Viridiplantae</taxon>
        <taxon>Streptophyta</taxon>
        <taxon>Embryophyta</taxon>
        <taxon>Tracheophyta</taxon>
        <taxon>Spermatophyta</taxon>
        <taxon>Magnoliopsida</taxon>
        <taxon>Proteales</taxon>
        <taxon>Proteaceae</taxon>
        <taxon>Protea</taxon>
    </lineage>
</organism>
<dbReference type="Proteomes" id="UP001141806">
    <property type="component" value="Unassembled WGS sequence"/>
</dbReference>
<name>A0A9Q0L5L0_9MAGN</name>
<feature type="transmembrane region" description="Helical" evidence="1">
    <location>
        <begin position="15"/>
        <end position="36"/>
    </location>
</feature>
<comment type="caution">
    <text evidence="2">The sequence shown here is derived from an EMBL/GenBank/DDBJ whole genome shotgun (WGS) entry which is preliminary data.</text>
</comment>
<evidence type="ECO:0000313" key="3">
    <source>
        <dbReference type="Proteomes" id="UP001141806"/>
    </source>
</evidence>
<dbReference type="EMBL" id="JAMYWD010000001">
    <property type="protein sequence ID" value="KAJ4982071.1"/>
    <property type="molecule type" value="Genomic_DNA"/>
</dbReference>
<reference evidence="2" key="1">
    <citation type="journal article" date="2023" name="Plant J.">
        <title>The genome of the king protea, Protea cynaroides.</title>
        <authorList>
            <person name="Chang J."/>
            <person name="Duong T.A."/>
            <person name="Schoeman C."/>
            <person name="Ma X."/>
            <person name="Roodt D."/>
            <person name="Barker N."/>
            <person name="Li Z."/>
            <person name="Van de Peer Y."/>
            <person name="Mizrachi E."/>
        </authorList>
    </citation>
    <scope>NUCLEOTIDE SEQUENCE</scope>
    <source>
        <tissue evidence="2">Young leaves</tissue>
    </source>
</reference>
<keyword evidence="3" id="KW-1185">Reference proteome</keyword>
<protein>
    <submittedName>
        <fullName evidence="2">Uncharacterized protein</fullName>
    </submittedName>
</protein>
<evidence type="ECO:0000256" key="1">
    <source>
        <dbReference type="SAM" id="Phobius"/>
    </source>
</evidence>